<feature type="region of interest" description="Disordered" evidence="1">
    <location>
        <begin position="215"/>
        <end position="235"/>
    </location>
</feature>
<dbReference type="AlphaFoldDB" id="A0AA36HUY9"/>
<evidence type="ECO:0000313" key="2">
    <source>
        <dbReference type="EMBL" id="CAJ1374673.1"/>
    </source>
</evidence>
<evidence type="ECO:0000313" key="3">
    <source>
        <dbReference type="Proteomes" id="UP001178507"/>
    </source>
</evidence>
<proteinExistence type="predicted"/>
<name>A0AA36HUY9_9DINO</name>
<evidence type="ECO:0000256" key="1">
    <source>
        <dbReference type="SAM" id="MobiDB-lite"/>
    </source>
</evidence>
<feature type="compositionally biased region" description="Polar residues" evidence="1">
    <location>
        <begin position="226"/>
        <end position="235"/>
    </location>
</feature>
<comment type="caution">
    <text evidence="2">The sequence shown here is derived from an EMBL/GenBank/DDBJ whole genome shotgun (WGS) entry which is preliminary data.</text>
</comment>
<protein>
    <submittedName>
        <fullName evidence="2">Uncharacterized protein</fullName>
    </submittedName>
</protein>
<organism evidence="2 3">
    <name type="scientific">Effrenium voratum</name>
    <dbReference type="NCBI Taxonomy" id="2562239"/>
    <lineage>
        <taxon>Eukaryota</taxon>
        <taxon>Sar</taxon>
        <taxon>Alveolata</taxon>
        <taxon>Dinophyceae</taxon>
        <taxon>Suessiales</taxon>
        <taxon>Symbiodiniaceae</taxon>
        <taxon>Effrenium</taxon>
    </lineage>
</organism>
<reference evidence="2" key="1">
    <citation type="submission" date="2023-08" db="EMBL/GenBank/DDBJ databases">
        <authorList>
            <person name="Chen Y."/>
            <person name="Shah S."/>
            <person name="Dougan E. K."/>
            <person name="Thang M."/>
            <person name="Chan C."/>
        </authorList>
    </citation>
    <scope>NUCLEOTIDE SEQUENCE</scope>
</reference>
<gene>
    <name evidence="2" type="ORF">EVOR1521_LOCUS4159</name>
</gene>
<feature type="region of interest" description="Disordered" evidence="1">
    <location>
        <begin position="111"/>
        <end position="133"/>
    </location>
</feature>
<dbReference type="EMBL" id="CAUJNA010000269">
    <property type="protein sequence ID" value="CAJ1374673.1"/>
    <property type="molecule type" value="Genomic_DNA"/>
</dbReference>
<sequence length="235" mass="25786">MLSKRLVDMNPTQMTSIPKVLLDKENNDIVSYPYRPSRFGSVPQVAGEPQQLLLFSGEVQQLALCPATAPLIGFNLLLRSCTHSSDWRSALRLFARHAVVGNRALGDEHRPCDRGLRPGRRSEGDGRTLGGASTNCCAMRRRRGDLERGLRMALAPGPGAVPGAAKVSPGSKLGELRLSRDSSWQPVEDVVGRSAALSACERRHEWRRAFAARDVEREGKQDAWRGSSTSSWVKS</sequence>
<dbReference type="Proteomes" id="UP001178507">
    <property type="component" value="Unassembled WGS sequence"/>
</dbReference>
<keyword evidence="3" id="KW-1185">Reference proteome</keyword>
<accession>A0AA36HUY9</accession>
<feature type="compositionally biased region" description="Basic and acidic residues" evidence="1">
    <location>
        <begin position="111"/>
        <end position="126"/>
    </location>
</feature>